<reference evidence="1" key="1">
    <citation type="journal article" date="2014" name="Front. Microbiol.">
        <title>High frequency of phylogenetically diverse reductive dehalogenase-homologous genes in deep subseafloor sedimentary metagenomes.</title>
        <authorList>
            <person name="Kawai M."/>
            <person name="Futagami T."/>
            <person name="Toyoda A."/>
            <person name="Takaki Y."/>
            <person name="Nishi S."/>
            <person name="Hori S."/>
            <person name="Arai W."/>
            <person name="Tsubouchi T."/>
            <person name="Morono Y."/>
            <person name="Uchiyama I."/>
            <person name="Ito T."/>
            <person name="Fujiyama A."/>
            <person name="Inagaki F."/>
            <person name="Takami H."/>
        </authorList>
    </citation>
    <scope>NUCLEOTIDE SEQUENCE</scope>
    <source>
        <strain evidence="1">Expedition CK06-06</strain>
    </source>
</reference>
<gene>
    <name evidence="1" type="ORF">S01H1_11333</name>
</gene>
<accession>X0SBY4</accession>
<feature type="non-terminal residue" evidence="1">
    <location>
        <position position="1"/>
    </location>
</feature>
<proteinExistence type="predicted"/>
<protein>
    <submittedName>
        <fullName evidence="1">Uncharacterized protein</fullName>
    </submittedName>
</protein>
<comment type="caution">
    <text evidence="1">The sequence shown here is derived from an EMBL/GenBank/DDBJ whole genome shotgun (WGS) entry which is preliminary data.</text>
</comment>
<sequence>YELPGSGYGDEFLRDLYKATAPNFHTGGLLDEGLFLGLRGEGVLNKSAMSNIGAEGLRSLNEGKTLGDTTFSFVIQAWDGNDVRRVFEDEIIPLIKETTEAGVEVVHERGIRHEVLV</sequence>
<dbReference type="EMBL" id="BARS01005775">
    <property type="protein sequence ID" value="GAF78514.1"/>
    <property type="molecule type" value="Genomic_DNA"/>
</dbReference>
<evidence type="ECO:0000313" key="1">
    <source>
        <dbReference type="EMBL" id="GAF78514.1"/>
    </source>
</evidence>
<organism evidence="1">
    <name type="scientific">marine sediment metagenome</name>
    <dbReference type="NCBI Taxonomy" id="412755"/>
    <lineage>
        <taxon>unclassified sequences</taxon>
        <taxon>metagenomes</taxon>
        <taxon>ecological metagenomes</taxon>
    </lineage>
</organism>
<name>X0SBY4_9ZZZZ</name>
<dbReference type="AlphaFoldDB" id="X0SBY4"/>